<dbReference type="Gene3D" id="2.40.30.100">
    <property type="entry name" value="AF2212/PG0164-like"/>
    <property type="match status" value="1"/>
</dbReference>
<dbReference type="EMBL" id="CP157974">
    <property type="protein sequence ID" value="XBT81153.1"/>
    <property type="molecule type" value="Genomic_DNA"/>
</dbReference>
<sequence length="155" mass="16334">MSETFGGTLVCEQVGAWTYVTVPPEVAGRLGTAARIPVTGRINDTPYAGSVMTGPNGNRYIVVNKTVRAAAGVEAGDDVAVTLEPDTAARTVEVPDDLTAALGGHPDARAFFATLSYSRTKEYVTWITGAKRPETRARRISQAVELLGAGRVLKG</sequence>
<reference evidence="1" key="1">
    <citation type="submission" date="2024-06" db="EMBL/GenBank/DDBJ databases">
        <title>Micromonospora sp. strain HUAS YX12 genome sequences.</title>
        <authorList>
            <person name="Mo P."/>
        </authorList>
    </citation>
    <scope>NUCLEOTIDE SEQUENCE</scope>
    <source>
        <strain evidence="1">HUAS YX12</strain>
    </source>
</reference>
<accession>A0AAU7QY86</accession>
<name>A0AAU7QY86_9ACTN</name>
<gene>
    <name evidence="1" type="ORF">ABIH81_26425</name>
</gene>
<dbReference type="InterPro" id="IPR037079">
    <property type="entry name" value="AF2212/PG0164-like_sf"/>
</dbReference>
<dbReference type="SUPFAM" id="SSF141694">
    <property type="entry name" value="AF2212/PG0164-like"/>
    <property type="match status" value="1"/>
</dbReference>
<evidence type="ECO:0000313" key="1">
    <source>
        <dbReference type="EMBL" id="XBT81153.1"/>
    </source>
</evidence>
<organism evidence="1">
    <name type="scientific">Micromonospora sp. HUAS YX12</name>
    <dbReference type="NCBI Taxonomy" id="3156396"/>
    <lineage>
        <taxon>Bacteria</taxon>
        <taxon>Bacillati</taxon>
        <taxon>Actinomycetota</taxon>
        <taxon>Actinomycetes</taxon>
        <taxon>Micromonosporales</taxon>
        <taxon>Micromonosporaceae</taxon>
        <taxon>Micromonospora</taxon>
    </lineage>
</organism>
<dbReference type="InterPro" id="IPR015018">
    <property type="entry name" value="DUF1905"/>
</dbReference>
<dbReference type="RefSeq" id="WP_349877570.1">
    <property type="nucleotide sequence ID" value="NZ_CP157974.1"/>
</dbReference>
<dbReference type="AlphaFoldDB" id="A0AAU7QY86"/>
<dbReference type="Pfam" id="PF13376">
    <property type="entry name" value="OmdA"/>
    <property type="match status" value="1"/>
</dbReference>
<dbReference type="Pfam" id="PF08922">
    <property type="entry name" value="DUF1905"/>
    <property type="match status" value="1"/>
</dbReference>
<protein>
    <submittedName>
        <fullName evidence="1">YdeI/OmpD-associated family protein</fullName>
    </submittedName>
</protein>
<proteinExistence type="predicted"/>